<dbReference type="RefSeq" id="WP_345367494.1">
    <property type="nucleotide sequence ID" value="NZ_BAABII010000019.1"/>
</dbReference>
<evidence type="ECO:0000313" key="4">
    <source>
        <dbReference type="Proteomes" id="UP001564626"/>
    </source>
</evidence>
<keyword evidence="4" id="KW-1185">Reference proteome</keyword>
<accession>A0ABV4CE36</accession>
<dbReference type="SUPFAM" id="SSF53850">
    <property type="entry name" value="Periplasmic binding protein-like II"/>
    <property type="match status" value="1"/>
</dbReference>
<dbReference type="Gene3D" id="3.40.190.120">
    <property type="entry name" value="Osmoprotection protein (prox), domain 2"/>
    <property type="match status" value="1"/>
</dbReference>
<feature type="signal peptide" evidence="1">
    <location>
        <begin position="1"/>
        <end position="20"/>
    </location>
</feature>
<feature type="chain" id="PRO_5046397143" evidence="1">
    <location>
        <begin position="21"/>
        <end position="295"/>
    </location>
</feature>
<evidence type="ECO:0000256" key="1">
    <source>
        <dbReference type="SAM" id="SignalP"/>
    </source>
</evidence>
<dbReference type="Pfam" id="PF04069">
    <property type="entry name" value="OpuAC"/>
    <property type="match status" value="1"/>
</dbReference>
<name>A0ABV4CE36_9PSEU</name>
<gene>
    <name evidence="3" type="ORF">AB8O55_08145</name>
</gene>
<dbReference type="EMBL" id="JBGEHV010000011">
    <property type="protein sequence ID" value="MEY8039365.1"/>
    <property type="molecule type" value="Genomic_DNA"/>
</dbReference>
<dbReference type="InterPro" id="IPR007210">
    <property type="entry name" value="ABC_Gly_betaine_transp_sub-bd"/>
</dbReference>
<comment type="caution">
    <text evidence="3">The sequence shown here is derived from an EMBL/GenBank/DDBJ whole genome shotgun (WGS) entry which is preliminary data.</text>
</comment>
<proteinExistence type="predicted"/>
<dbReference type="Gene3D" id="3.40.190.10">
    <property type="entry name" value="Periplasmic binding protein-like II"/>
    <property type="match status" value="1"/>
</dbReference>
<dbReference type="PROSITE" id="PS51257">
    <property type="entry name" value="PROKAR_LIPOPROTEIN"/>
    <property type="match status" value="1"/>
</dbReference>
<sequence>MKRLLLGALAALLVLTGCGAQDPLEANREQQRDSGALVVGSADFAESELLMHVYAEALRGTGAEVETRPRIGAREFYVNAARSGELAVVPEYTGNLLQYLDPRATATESTQVTEALRAALPPELEVLTPSPAENSDVLTVTPETAAGGVRSMADLGPRCGDLVLGAPAEWKERWESVIAREYGCTFREIRSVEAGTITVDALLADQIQVANLFTTSSQIATHGLVPLDDPKNMFPAQNVVPLVGSGRLSPEQTAVLDRVSAALTTEKLTDLNRRLEVDKANPADVARDFLAEAGI</sequence>
<reference evidence="3 4" key="1">
    <citation type="submission" date="2024-08" db="EMBL/GenBank/DDBJ databases">
        <title>Genome mining of Saccharopolyspora cebuensis PGLac3 from Nigerian medicinal plant.</title>
        <authorList>
            <person name="Ezeobiora C.E."/>
            <person name="Igbokwe N.H."/>
            <person name="Amin D.H."/>
            <person name="Mendie U.E."/>
        </authorList>
    </citation>
    <scope>NUCLEOTIDE SEQUENCE [LARGE SCALE GENOMIC DNA]</scope>
    <source>
        <strain evidence="3 4">PGLac3</strain>
    </source>
</reference>
<evidence type="ECO:0000259" key="2">
    <source>
        <dbReference type="Pfam" id="PF04069"/>
    </source>
</evidence>
<evidence type="ECO:0000313" key="3">
    <source>
        <dbReference type="EMBL" id="MEY8039365.1"/>
    </source>
</evidence>
<feature type="domain" description="ABC-type glycine betaine transport system substrate-binding" evidence="2">
    <location>
        <begin position="37"/>
        <end position="292"/>
    </location>
</feature>
<dbReference type="CDD" id="cd13606">
    <property type="entry name" value="PBP2_ProX_like"/>
    <property type="match status" value="1"/>
</dbReference>
<keyword evidence="1" id="KW-0732">Signal</keyword>
<organism evidence="3 4">
    <name type="scientific">Saccharopolyspora cebuensis</name>
    <dbReference type="NCBI Taxonomy" id="418759"/>
    <lineage>
        <taxon>Bacteria</taxon>
        <taxon>Bacillati</taxon>
        <taxon>Actinomycetota</taxon>
        <taxon>Actinomycetes</taxon>
        <taxon>Pseudonocardiales</taxon>
        <taxon>Pseudonocardiaceae</taxon>
        <taxon>Saccharopolyspora</taxon>
    </lineage>
</organism>
<dbReference type="Proteomes" id="UP001564626">
    <property type="component" value="Unassembled WGS sequence"/>
</dbReference>
<protein>
    <submittedName>
        <fullName evidence="3">ABC transporter substrate-binding protein</fullName>
    </submittedName>
</protein>